<comment type="caution">
    <text evidence="1">The sequence shown here is derived from an EMBL/GenBank/DDBJ whole genome shotgun (WGS) entry which is preliminary data.</text>
</comment>
<gene>
    <name evidence="1" type="ORF">EKH80_17155</name>
</gene>
<keyword evidence="2" id="KW-1185">Reference proteome</keyword>
<organism evidence="1 2">
    <name type="scientific">Dyella choica</name>
    <dbReference type="NCBI Taxonomy" id="1927959"/>
    <lineage>
        <taxon>Bacteria</taxon>
        <taxon>Pseudomonadati</taxon>
        <taxon>Pseudomonadota</taxon>
        <taxon>Gammaproteobacteria</taxon>
        <taxon>Lysobacterales</taxon>
        <taxon>Rhodanobacteraceae</taxon>
        <taxon>Dyella</taxon>
    </lineage>
</organism>
<proteinExistence type="predicted"/>
<dbReference type="RefSeq" id="WP_126686014.1">
    <property type="nucleotide sequence ID" value="NZ_RYYV01000015.1"/>
</dbReference>
<evidence type="ECO:0000313" key="2">
    <source>
        <dbReference type="Proteomes" id="UP000274358"/>
    </source>
</evidence>
<accession>A0A3S0RIM4</accession>
<dbReference type="AlphaFoldDB" id="A0A3S0RIM4"/>
<dbReference type="EMBL" id="RYYV01000015">
    <property type="protein sequence ID" value="RUL72417.1"/>
    <property type="molecule type" value="Genomic_DNA"/>
</dbReference>
<reference evidence="1 2" key="1">
    <citation type="submission" date="2018-12" db="EMBL/GenBank/DDBJ databases">
        <title>Dyella dinghuensis sp. nov. DHOA06 and Dyella choica sp. nov. 4M-K27, isolated from forest soil.</title>
        <authorList>
            <person name="Qiu L.-H."/>
            <person name="Gao Z.-H."/>
        </authorList>
    </citation>
    <scope>NUCLEOTIDE SEQUENCE [LARGE SCALE GENOMIC DNA]</scope>
    <source>
        <strain evidence="1 2">4M-K27</strain>
    </source>
</reference>
<dbReference type="Proteomes" id="UP000274358">
    <property type="component" value="Unassembled WGS sequence"/>
</dbReference>
<sequence length="75" mass="8213">MSTKKSRKRRARALSSLEGGLLAVIGVVIGLPAVRNQIPVSVNGTGKKEFAPELSQRFSIKNHQYIRKLAYCSDA</sequence>
<protein>
    <submittedName>
        <fullName evidence="1">Uncharacterized protein</fullName>
    </submittedName>
</protein>
<name>A0A3S0RIM4_9GAMM</name>
<evidence type="ECO:0000313" key="1">
    <source>
        <dbReference type="EMBL" id="RUL72417.1"/>
    </source>
</evidence>